<keyword evidence="3" id="KW-1185">Reference proteome</keyword>
<keyword evidence="1" id="KW-0732">Signal</keyword>
<dbReference type="RefSeq" id="WP_345547960.1">
    <property type="nucleotide sequence ID" value="NZ_BAABRT010000001.1"/>
</dbReference>
<sequence length="212" mass="23925">MKLYYLAFLLFASAVVAAPYQYPKIVNVDTSCTASDEEIAKINEKYFGYPDCSPEIEIKPVDLNGDMKCEFYVTADWGRRCTSVTTIVSSKENGFKNIGNLNGGAINTSAEKKNGYYRLINYTWGGHRTNIIYTANVLYFDGSSFECEFCKDNSSGGYMDLAKKAYDKKDYALAEIYYWNAFAMNGERKLSDANNLSLAYLKNGKKAKLFNF</sequence>
<proteinExistence type="predicted"/>
<feature type="chain" id="PRO_5047006028" description="Sel1 repeat family protein" evidence="1">
    <location>
        <begin position="18"/>
        <end position="212"/>
    </location>
</feature>
<name>A0ABP9WM25_9GAMM</name>
<protein>
    <recommendedName>
        <fullName evidence="4">Sel1 repeat family protein</fullName>
    </recommendedName>
</protein>
<evidence type="ECO:0000256" key="1">
    <source>
        <dbReference type="SAM" id="SignalP"/>
    </source>
</evidence>
<evidence type="ECO:0000313" key="3">
    <source>
        <dbReference type="Proteomes" id="UP001408594"/>
    </source>
</evidence>
<evidence type="ECO:0000313" key="2">
    <source>
        <dbReference type="EMBL" id="GAA5523648.1"/>
    </source>
</evidence>
<comment type="caution">
    <text evidence="2">The sequence shown here is derived from an EMBL/GenBank/DDBJ whole genome shotgun (WGS) entry which is preliminary data.</text>
</comment>
<dbReference type="Proteomes" id="UP001408594">
    <property type="component" value="Unassembled WGS sequence"/>
</dbReference>
<reference evidence="2 3" key="1">
    <citation type="submission" date="2024-02" db="EMBL/GenBank/DDBJ databases">
        <title>Microbulbifer aestuariivivens NBRC 112533.</title>
        <authorList>
            <person name="Ichikawa N."/>
            <person name="Katano-Makiyama Y."/>
            <person name="Hidaka K."/>
        </authorList>
    </citation>
    <scope>NUCLEOTIDE SEQUENCE [LARGE SCALE GENOMIC DNA]</scope>
    <source>
        <strain evidence="2 3">NBRC 112533</strain>
    </source>
</reference>
<dbReference type="EMBL" id="BAABRT010000001">
    <property type="protein sequence ID" value="GAA5523648.1"/>
    <property type="molecule type" value="Genomic_DNA"/>
</dbReference>
<gene>
    <name evidence="2" type="ORF">Maes01_00197</name>
</gene>
<feature type="signal peptide" evidence="1">
    <location>
        <begin position="1"/>
        <end position="17"/>
    </location>
</feature>
<organism evidence="2 3">
    <name type="scientific">Microbulbifer aestuariivivens</name>
    <dbReference type="NCBI Taxonomy" id="1908308"/>
    <lineage>
        <taxon>Bacteria</taxon>
        <taxon>Pseudomonadati</taxon>
        <taxon>Pseudomonadota</taxon>
        <taxon>Gammaproteobacteria</taxon>
        <taxon>Cellvibrionales</taxon>
        <taxon>Microbulbiferaceae</taxon>
        <taxon>Microbulbifer</taxon>
    </lineage>
</organism>
<evidence type="ECO:0008006" key="4">
    <source>
        <dbReference type="Google" id="ProtNLM"/>
    </source>
</evidence>
<accession>A0ABP9WM25</accession>